<accession>A0ABD2PB86</accession>
<dbReference type="EMBL" id="JABFTP020000185">
    <property type="protein sequence ID" value="KAL3288008.1"/>
    <property type="molecule type" value="Genomic_DNA"/>
</dbReference>
<dbReference type="AlphaFoldDB" id="A0ABD2PB86"/>
<evidence type="ECO:0000259" key="2">
    <source>
        <dbReference type="Pfam" id="PF25298"/>
    </source>
</evidence>
<keyword evidence="1" id="KW-0175">Coiled coil</keyword>
<reference evidence="3 4" key="1">
    <citation type="journal article" date="2021" name="BMC Biol.">
        <title>Horizontally acquired antibacterial genes associated with adaptive radiation of ladybird beetles.</title>
        <authorList>
            <person name="Li H.S."/>
            <person name="Tang X.F."/>
            <person name="Huang Y.H."/>
            <person name="Xu Z.Y."/>
            <person name="Chen M.L."/>
            <person name="Du X.Y."/>
            <person name="Qiu B.Y."/>
            <person name="Chen P.T."/>
            <person name="Zhang W."/>
            <person name="Slipinski A."/>
            <person name="Escalona H.E."/>
            <person name="Waterhouse R.M."/>
            <person name="Zwick A."/>
            <person name="Pang H."/>
        </authorList>
    </citation>
    <scope>NUCLEOTIDE SEQUENCE [LARGE SCALE GENOMIC DNA]</scope>
    <source>
        <strain evidence="3">SYSU2018</strain>
    </source>
</reference>
<organism evidence="3 4">
    <name type="scientific">Cryptolaemus montrouzieri</name>
    <dbReference type="NCBI Taxonomy" id="559131"/>
    <lineage>
        <taxon>Eukaryota</taxon>
        <taxon>Metazoa</taxon>
        <taxon>Ecdysozoa</taxon>
        <taxon>Arthropoda</taxon>
        <taxon>Hexapoda</taxon>
        <taxon>Insecta</taxon>
        <taxon>Pterygota</taxon>
        <taxon>Neoptera</taxon>
        <taxon>Endopterygota</taxon>
        <taxon>Coleoptera</taxon>
        <taxon>Polyphaga</taxon>
        <taxon>Cucujiformia</taxon>
        <taxon>Coccinelloidea</taxon>
        <taxon>Coccinellidae</taxon>
        <taxon>Scymninae</taxon>
        <taxon>Scymnini</taxon>
        <taxon>Cryptolaemus</taxon>
    </lineage>
</organism>
<dbReference type="Pfam" id="PF25298">
    <property type="entry name" value="Baculo_FP_2nd"/>
    <property type="match status" value="1"/>
</dbReference>
<feature type="non-terminal residue" evidence="3">
    <location>
        <position position="1"/>
    </location>
</feature>
<name>A0ABD2PB86_9CUCU</name>
<keyword evidence="4" id="KW-1185">Reference proteome</keyword>
<sequence>KLAEEKVQLQAANTKIINLEERLERIEQEGREKNIILMNVPNQEKEDTKDLVTKIISRIGIPVKTEEFESRRISKKENSPIVIKFKSESAKWNILMKKKEIGTLKMKDCGFFGENVIYFNEDLSQTKQELYSRVRKFKKDKNYDFAWIKNENIYVKKNESSRPILIKHETVLEALYLPEY</sequence>
<dbReference type="InterPro" id="IPR057251">
    <property type="entry name" value="FP_C"/>
</dbReference>
<protein>
    <recommendedName>
        <fullName evidence="2">FP protein C-terminal domain-containing protein</fullName>
    </recommendedName>
</protein>
<proteinExistence type="predicted"/>
<evidence type="ECO:0000256" key="1">
    <source>
        <dbReference type="SAM" id="Coils"/>
    </source>
</evidence>
<evidence type="ECO:0000313" key="4">
    <source>
        <dbReference type="Proteomes" id="UP001516400"/>
    </source>
</evidence>
<evidence type="ECO:0000313" key="3">
    <source>
        <dbReference type="EMBL" id="KAL3288008.1"/>
    </source>
</evidence>
<dbReference type="Proteomes" id="UP001516400">
    <property type="component" value="Unassembled WGS sequence"/>
</dbReference>
<feature type="domain" description="FP protein C-terminal" evidence="2">
    <location>
        <begin position="125"/>
        <end position="173"/>
    </location>
</feature>
<gene>
    <name evidence="3" type="ORF">HHI36_002460</name>
</gene>
<comment type="caution">
    <text evidence="3">The sequence shown here is derived from an EMBL/GenBank/DDBJ whole genome shotgun (WGS) entry which is preliminary data.</text>
</comment>
<feature type="coiled-coil region" evidence="1">
    <location>
        <begin position="2"/>
        <end position="36"/>
    </location>
</feature>